<evidence type="ECO:0000313" key="3">
    <source>
        <dbReference type="Proteomes" id="UP000741360"/>
    </source>
</evidence>
<dbReference type="Pfam" id="PF01850">
    <property type="entry name" value="PIN"/>
    <property type="match status" value="1"/>
</dbReference>
<evidence type="ECO:0000259" key="1">
    <source>
        <dbReference type="Pfam" id="PF01850"/>
    </source>
</evidence>
<dbReference type="InterPro" id="IPR002716">
    <property type="entry name" value="PIN_dom"/>
</dbReference>
<organism evidence="2 3">
    <name type="scientific">Tectimicrobiota bacterium</name>
    <dbReference type="NCBI Taxonomy" id="2528274"/>
    <lineage>
        <taxon>Bacteria</taxon>
        <taxon>Pseudomonadati</taxon>
        <taxon>Nitrospinota/Tectimicrobiota group</taxon>
        <taxon>Candidatus Tectimicrobiota</taxon>
    </lineage>
</organism>
<protein>
    <submittedName>
        <fullName evidence="2">Type II toxin-antitoxin system VapC family toxin</fullName>
    </submittedName>
</protein>
<dbReference type="Proteomes" id="UP000741360">
    <property type="component" value="Unassembled WGS sequence"/>
</dbReference>
<feature type="domain" description="PIN" evidence="1">
    <location>
        <begin position="7"/>
        <end position="135"/>
    </location>
</feature>
<proteinExistence type="predicted"/>
<accession>A0A932M0M9</accession>
<sequence length="146" mass="16979">MSLDPVFVDSWGWMALGHRRDPRHTVVKRFYQELRDQRVAIYTSDYVLDEVITLLFRREPFSEAVKFAEGLFAAATLGHLIVERITSDRFVAAWELRKRFQDKLDISFTDLTSMVIMQERGLSRVLAEDEHFFQVGMSFSKALAVS</sequence>
<name>A0A932M0M9_UNCTE</name>
<evidence type="ECO:0000313" key="2">
    <source>
        <dbReference type="EMBL" id="MBI3015022.1"/>
    </source>
</evidence>
<dbReference type="InterPro" id="IPR029060">
    <property type="entry name" value="PIN-like_dom_sf"/>
</dbReference>
<dbReference type="AlphaFoldDB" id="A0A932M0M9"/>
<comment type="caution">
    <text evidence="2">The sequence shown here is derived from an EMBL/GenBank/DDBJ whole genome shotgun (WGS) entry which is preliminary data.</text>
</comment>
<dbReference type="GO" id="GO:0016075">
    <property type="term" value="P:rRNA catabolic process"/>
    <property type="evidence" value="ECO:0007669"/>
    <property type="project" value="TreeGrafter"/>
</dbReference>
<dbReference type="PANTHER" id="PTHR42188:SF1">
    <property type="entry name" value="23S RRNA-SPECIFIC ENDONUCLEASE VAPC20"/>
    <property type="match status" value="1"/>
</dbReference>
<reference evidence="2" key="1">
    <citation type="submission" date="2020-07" db="EMBL/GenBank/DDBJ databases">
        <title>Huge and variable diversity of episymbiotic CPR bacteria and DPANN archaea in groundwater ecosystems.</title>
        <authorList>
            <person name="He C.Y."/>
            <person name="Keren R."/>
            <person name="Whittaker M."/>
            <person name="Farag I.F."/>
            <person name="Doudna J."/>
            <person name="Cate J.H.D."/>
            <person name="Banfield J.F."/>
        </authorList>
    </citation>
    <scope>NUCLEOTIDE SEQUENCE</scope>
    <source>
        <strain evidence="2">NC_groundwater_717_Ag_S-0.2um_59_8</strain>
    </source>
</reference>
<dbReference type="InterPro" id="IPR039018">
    <property type="entry name" value="VapC20-like"/>
</dbReference>
<dbReference type="SUPFAM" id="SSF88723">
    <property type="entry name" value="PIN domain-like"/>
    <property type="match status" value="1"/>
</dbReference>
<dbReference type="PANTHER" id="PTHR42188">
    <property type="entry name" value="23S RRNA-SPECIFIC ENDONUCLEASE VAPC20"/>
    <property type="match status" value="1"/>
</dbReference>
<dbReference type="EMBL" id="JACPSX010000157">
    <property type="protein sequence ID" value="MBI3015022.1"/>
    <property type="molecule type" value="Genomic_DNA"/>
</dbReference>
<dbReference type="GO" id="GO:0004521">
    <property type="term" value="F:RNA endonuclease activity"/>
    <property type="evidence" value="ECO:0007669"/>
    <property type="project" value="InterPro"/>
</dbReference>
<gene>
    <name evidence="2" type="ORF">HYY65_08210</name>
</gene>
<dbReference type="Gene3D" id="3.40.50.1010">
    <property type="entry name" value="5'-nuclease"/>
    <property type="match status" value="1"/>
</dbReference>